<evidence type="ECO:0000313" key="3">
    <source>
        <dbReference type="Proteomes" id="UP001219518"/>
    </source>
</evidence>
<dbReference type="Gene3D" id="3.30.160.60">
    <property type="entry name" value="Classic Zinc Finger"/>
    <property type="match status" value="1"/>
</dbReference>
<dbReference type="Proteomes" id="UP001219518">
    <property type="component" value="Unassembled WGS sequence"/>
</dbReference>
<accession>A0AAE1LL70</accession>
<evidence type="ECO:0000313" key="2">
    <source>
        <dbReference type="EMBL" id="KAK3924291.1"/>
    </source>
</evidence>
<gene>
    <name evidence="2" type="ORF">KUF71_002562</name>
</gene>
<dbReference type="InterPro" id="IPR036691">
    <property type="entry name" value="Endo/exonu/phosph_ase_sf"/>
</dbReference>
<organism evidence="2 3">
    <name type="scientific">Frankliniella fusca</name>
    <dbReference type="NCBI Taxonomy" id="407009"/>
    <lineage>
        <taxon>Eukaryota</taxon>
        <taxon>Metazoa</taxon>
        <taxon>Ecdysozoa</taxon>
        <taxon>Arthropoda</taxon>
        <taxon>Hexapoda</taxon>
        <taxon>Insecta</taxon>
        <taxon>Pterygota</taxon>
        <taxon>Neoptera</taxon>
        <taxon>Paraneoptera</taxon>
        <taxon>Thysanoptera</taxon>
        <taxon>Terebrantia</taxon>
        <taxon>Thripoidea</taxon>
        <taxon>Thripidae</taxon>
        <taxon>Frankliniella</taxon>
    </lineage>
</organism>
<dbReference type="AlphaFoldDB" id="A0AAE1LL70"/>
<evidence type="ECO:0000256" key="1">
    <source>
        <dbReference type="SAM" id="MobiDB-lite"/>
    </source>
</evidence>
<sequence>MNCLSSSGARLLSSGVRTISCAWVVVNDTLIMSVYASPNAPPHLLQSLFDLTNQTPARWKLLMGDFNRNVRDPRTRTKMDQIANTANLTIHYNDATTTKAGTTIDLVLSNFPLKTGVYNSLTSFQKPLWVTGIMAAKKVAPLSPIKPDCPFEDCSKTESGDGLEMETTNRTDVLNFSSLMDDGLVESFLNASEMNDYPTDSTVDVPHQVLAGDRPEQKPSTSCSKPKPRVGGQDSSCTKQAVNKGGNRQPGAKKPTVQKKPADCVVGVPLWVYCRLRESAERNLATIEAELRERSRVVREARLALSHAKSRQHKVRVAYNGANQEGHNIRSGFDLKLSEAKYENFGSNGLVCIALPHLHFHSQSASQTTSEARVRTAMDFTCPYHPCEVRFETMESMNTHIRTDRARLYEVDFRCPVMDCGKTGLRSGAGTMHHLRQHHAELWQGGRVRRAQDEDVMFYDELGEEVEDPRERSECASDMFSRTADNVQLSAARFLLDLLHRLLEKDVPQNEQLNLFPDSGSIAENCKVTEGFLKKVYVLDGLVEPEEVDLSAEEAIKPWTKKGRPVFHTVSIERTLEHEDVFDEVLQDATSGANTVALTSYKDGQHCQSHPVFSLPVRIEGICIRVRMYSDEVELAKGLSPNCGTHKSYIVYVQVDNVHPRFHSWVDSVHLGLIARYPVVKSYGLKRVLQPLVEEMRKLATDGMNVRVKGKRYHFRVVCNMWMADSATAHPLCGLKAGFGGEKYNTDGLVINSYPCRFCEAPHAEIDNCNSEADCTRQNIALRTWERHRHQSERIQGGSSHKLYQGPNGILPVDCLPYFEPPLSCPPDGMHDIALRVIGDNMRRTLKFYSDTTQNVDGKDVPLLKYSTAMEALNSFKYGSVERANVPPLLGDDLLQAGQTIKGSASQRLTLFRIFSFAIGPLVLETAAWRLHLLLVRIVEIIWSLRVTTEMIEELEGLVAQYIRGYKRLYGNSEVFPKLHYLIHYGRMARLYGPWRLMMNWTNEHRHQYFKQIATNSKNFRNVSKTLSRRFQERRCHFLRGVEPILPPQWEALSKATSFEFCKLIAPIREGILSLIPDVGDQEFVTQYTSLKYEGTLIKRGAYNVLDLDNESMPVFFKALQVVVVRGQALVYGVRVPSKFQNFYHAYVIKVTHSADQRQVVRADRFLPAQTLNHHKPHGTNVNLLRVHYAPVFLS</sequence>
<dbReference type="EMBL" id="JAHWGI010001169">
    <property type="protein sequence ID" value="KAK3924291.1"/>
    <property type="molecule type" value="Genomic_DNA"/>
</dbReference>
<reference evidence="2" key="2">
    <citation type="journal article" date="2023" name="BMC Genomics">
        <title>Pest status, molecular evolution, and epigenetic factors derived from the genome assembly of Frankliniella fusca, a thysanopteran phytovirus vector.</title>
        <authorList>
            <person name="Catto M.A."/>
            <person name="Labadie P.E."/>
            <person name="Jacobson A.L."/>
            <person name="Kennedy G.G."/>
            <person name="Srinivasan R."/>
            <person name="Hunt B.G."/>
        </authorList>
    </citation>
    <scope>NUCLEOTIDE SEQUENCE</scope>
    <source>
        <strain evidence="2">PL_HMW_Pooled</strain>
    </source>
</reference>
<keyword evidence="3" id="KW-1185">Reference proteome</keyword>
<dbReference type="SUPFAM" id="SSF56219">
    <property type="entry name" value="DNase I-like"/>
    <property type="match status" value="1"/>
</dbReference>
<proteinExistence type="predicted"/>
<dbReference type="PANTHER" id="PTHR46579">
    <property type="entry name" value="F5/8 TYPE C DOMAIN-CONTAINING PROTEIN-RELATED"/>
    <property type="match status" value="1"/>
</dbReference>
<comment type="caution">
    <text evidence="2">The sequence shown here is derived from an EMBL/GenBank/DDBJ whole genome shotgun (WGS) entry which is preliminary data.</text>
</comment>
<protein>
    <submittedName>
        <fullName evidence="2">Transcription factor IIIA</fullName>
    </submittedName>
</protein>
<name>A0AAE1LL70_9NEOP</name>
<reference evidence="2" key="1">
    <citation type="submission" date="2021-07" db="EMBL/GenBank/DDBJ databases">
        <authorList>
            <person name="Catto M.A."/>
            <person name="Jacobson A."/>
            <person name="Kennedy G."/>
            <person name="Labadie P."/>
            <person name="Hunt B.G."/>
            <person name="Srinivasan R."/>
        </authorList>
    </citation>
    <scope>NUCLEOTIDE SEQUENCE</scope>
    <source>
        <strain evidence="2">PL_HMW_Pooled</strain>
        <tissue evidence="2">Head</tissue>
    </source>
</reference>
<feature type="region of interest" description="Disordered" evidence="1">
    <location>
        <begin position="211"/>
        <end position="259"/>
    </location>
</feature>
<dbReference type="Gene3D" id="3.60.10.10">
    <property type="entry name" value="Endonuclease/exonuclease/phosphatase"/>
    <property type="match status" value="1"/>
</dbReference>
<dbReference type="PANTHER" id="PTHR46579:SF1">
    <property type="entry name" value="F5_8 TYPE C DOMAIN-CONTAINING PROTEIN"/>
    <property type="match status" value="1"/>
</dbReference>